<dbReference type="GO" id="GO:0046872">
    <property type="term" value="F:metal ion binding"/>
    <property type="evidence" value="ECO:0007669"/>
    <property type="project" value="UniProtKB-KW"/>
</dbReference>
<reference evidence="10 11" key="1">
    <citation type="journal article" date="2016" name="Nat. Commun.">
        <title>Thousands of microbial genomes shed light on interconnected biogeochemical processes in an aquifer system.</title>
        <authorList>
            <person name="Anantharaman K."/>
            <person name="Brown C.T."/>
            <person name="Hug L.A."/>
            <person name="Sharon I."/>
            <person name="Castelle C.J."/>
            <person name="Probst A.J."/>
            <person name="Thomas B.C."/>
            <person name="Singh A."/>
            <person name="Wilkins M.J."/>
            <person name="Karaoz U."/>
            <person name="Brodie E.L."/>
            <person name="Williams K.H."/>
            <person name="Hubbard S.S."/>
            <person name="Banfield J.F."/>
        </authorList>
    </citation>
    <scope>NUCLEOTIDE SEQUENCE [LARGE SCALE GENOMIC DNA]</scope>
</reference>
<sequence length="241" mass="26925">MSNVYSVPLVDRKEVAFGTMAFSFERPKEFVFEAGQHLDLTLKNPLYSDDEGSVRTYSIASSPNETRLTIATRMRNTAFKNSLREMPLGAKVQIQGPMGSFTLHKDAAKPAVFLAGGIGVTPMRSIITYAVEEKLPHRLYLFYSNRRPEDATFLEELVALEKENPNYTCVPTMTEMRGSRSAWPGLTAYIDAEMIGGRVRDAAKAIYYIAGPAAMVTSMRHVLDAMRVSDEQIRTEEFGGY</sequence>
<dbReference type="SUPFAM" id="SSF63380">
    <property type="entry name" value="Riboflavin synthase domain-like"/>
    <property type="match status" value="1"/>
</dbReference>
<dbReference type="PANTHER" id="PTHR47354:SF6">
    <property type="entry name" value="NADH OXIDOREDUCTASE HCR"/>
    <property type="match status" value="1"/>
</dbReference>
<evidence type="ECO:0000256" key="5">
    <source>
        <dbReference type="ARBA" id="ARBA00022827"/>
    </source>
</evidence>
<dbReference type="Gene3D" id="3.40.50.80">
    <property type="entry name" value="Nucleotide-binding domain of ferredoxin-NADP reductase (FNR) module"/>
    <property type="match status" value="1"/>
</dbReference>
<dbReference type="InterPro" id="IPR039261">
    <property type="entry name" value="FNR_nucleotide-bd"/>
</dbReference>
<gene>
    <name evidence="10" type="ORF">A2128_01850</name>
</gene>
<evidence type="ECO:0000259" key="9">
    <source>
        <dbReference type="PROSITE" id="PS51384"/>
    </source>
</evidence>
<dbReference type="AlphaFoldDB" id="A0A1G2C9C8"/>
<feature type="domain" description="FAD-binding FR-type" evidence="9">
    <location>
        <begin position="2"/>
        <end position="104"/>
    </location>
</feature>
<evidence type="ECO:0000256" key="3">
    <source>
        <dbReference type="ARBA" id="ARBA00022714"/>
    </source>
</evidence>
<evidence type="ECO:0000256" key="2">
    <source>
        <dbReference type="ARBA" id="ARBA00022630"/>
    </source>
</evidence>
<dbReference type="InterPro" id="IPR001709">
    <property type="entry name" value="Flavoprot_Pyr_Nucl_cyt_Rdtase"/>
</dbReference>
<keyword evidence="8" id="KW-0411">Iron-sulfur</keyword>
<dbReference type="InterPro" id="IPR017938">
    <property type="entry name" value="Riboflavin_synthase-like_b-brl"/>
</dbReference>
<dbReference type="Gene3D" id="2.40.30.10">
    <property type="entry name" value="Translation factors"/>
    <property type="match status" value="1"/>
</dbReference>
<evidence type="ECO:0000256" key="1">
    <source>
        <dbReference type="ARBA" id="ARBA00001974"/>
    </source>
</evidence>
<name>A0A1G2C9C8_9BACT</name>
<evidence type="ECO:0000256" key="8">
    <source>
        <dbReference type="ARBA" id="ARBA00023014"/>
    </source>
</evidence>
<keyword evidence="3" id="KW-0001">2Fe-2S</keyword>
<dbReference type="EMBL" id="MHKV01000013">
    <property type="protein sequence ID" value="OGY97379.1"/>
    <property type="molecule type" value="Genomic_DNA"/>
</dbReference>
<dbReference type="InterPro" id="IPR017927">
    <property type="entry name" value="FAD-bd_FR_type"/>
</dbReference>
<dbReference type="CDD" id="cd00322">
    <property type="entry name" value="FNR_like"/>
    <property type="match status" value="1"/>
</dbReference>
<dbReference type="PROSITE" id="PS51384">
    <property type="entry name" value="FAD_FR"/>
    <property type="match status" value="1"/>
</dbReference>
<dbReference type="SUPFAM" id="SSF52343">
    <property type="entry name" value="Ferredoxin reductase-like, C-terminal NADP-linked domain"/>
    <property type="match status" value="1"/>
</dbReference>
<dbReference type="GO" id="GO:0051537">
    <property type="term" value="F:2 iron, 2 sulfur cluster binding"/>
    <property type="evidence" value="ECO:0007669"/>
    <property type="project" value="UniProtKB-KW"/>
</dbReference>
<keyword evidence="6" id="KW-0560">Oxidoreductase</keyword>
<dbReference type="InterPro" id="IPR008333">
    <property type="entry name" value="Cbr1-like_FAD-bd_dom"/>
</dbReference>
<evidence type="ECO:0000313" key="11">
    <source>
        <dbReference type="Proteomes" id="UP000176349"/>
    </source>
</evidence>
<dbReference type="Proteomes" id="UP000176349">
    <property type="component" value="Unassembled WGS sequence"/>
</dbReference>
<evidence type="ECO:0000313" key="10">
    <source>
        <dbReference type="EMBL" id="OGY97379.1"/>
    </source>
</evidence>
<dbReference type="Pfam" id="PF00970">
    <property type="entry name" value="FAD_binding_6"/>
    <property type="match status" value="1"/>
</dbReference>
<keyword evidence="5" id="KW-0274">FAD</keyword>
<dbReference type="PRINTS" id="PR00371">
    <property type="entry name" value="FPNCR"/>
</dbReference>
<protein>
    <submittedName>
        <fullName evidence="10">Oxidoreductase</fullName>
    </submittedName>
</protein>
<proteinExistence type="predicted"/>
<dbReference type="PANTHER" id="PTHR47354">
    <property type="entry name" value="NADH OXIDOREDUCTASE HCR"/>
    <property type="match status" value="1"/>
</dbReference>
<dbReference type="PRINTS" id="PR00410">
    <property type="entry name" value="PHEHYDRXLASE"/>
</dbReference>
<evidence type="ECO:0000256" key="4">
    <source>
        <dbReference type="ARBA" id="ARBA00022723"/>
    </source>
</evidence>
<evidence type="ECO:0000256" key="7">
    <source>
        <dbReference type="ARBA" id="ARBA00023004"/>
    </source>
</evidence>
<dbReference type="GO" id="GO:0016491">
    <property type="term" value="F:oxidoreductase activity"/>
    <property type="evidence" value="ECO:0007669"/>
    <property type="project" value="UniProtKB-KW"/>
</dbReference>
<dbReference type="InterPro" id="IPR001433">
    <property type="entry name" value="OxRdtase_FAD/NAD-bd"/>
</dbReference>
<comment type="caution">
    <text evidence="10">The sequence shown here is derived from an EMBL/GenBank/DDBJ whole genome shotgun (WGS) entry which is preliminary data.</text>
</comment>
<dbReference type="Pfam" id="PF00175">
    <property type="entry name" value="NAD_binding_1"/>
    <property type="match status" value="1"/>
</dbReference>
<organism evidence="10 11">
    <name type="scientific">Candidatus Liptonbacteria bacterium GWC1_60_9</name>
    <dbReference type="NCBI Taxonomy" id="1798645"/>
    <lineage>
        <taxon>Bacteria</taxon>
        <taxon>Candidatus Liptoniibacteriota</taxon>
    </lineage>
</organism>
<evidence type="ECO:0000256" key="6">
    <source>
        <dbReference type="ARBA" id="ARBA00023002"/>
    </source>
</evidence>
<accession>A0A1G2C9C8</accession>
<dbReference type="InterPro" id="IPR050415">
    <property type="entry name" value="MRET"/>
</dbReference>
<keyword evidence="7" id="KW-0408">Iron</keyword>
<keyword evidence="4" id="KW-0479">Metal-binding</keyword>
<comment type="cofactor">
    <cofactor evidence="1">
        <name>FAD</name>
        <dbReference type="ChEBI" id="CHEBI:57692"/>
    </cofactor>
</comment>
<keyword evidence="2" id="KW-0285">Flavoprotein</keyword>